<keyword evidence="1" id="KW-0210">Decarboxylase</keyword>
<proteinExistence type="predicted"/>
<reference evidence="5" key="1">
    <citation type="journal article" date="2019" name="Int. J. Syst. Evol. Microbiol.">
        <title>The Global Catalogue of Microorganisms (GCM) 10K type strain sequencing project: providing services to taxonomists for standard genome sequencing and annotation.</title>
        <authorList>
            <consortium name="The Broad Institute Genomics Platform"/>
            <consortium name="The Broad Institute Genome Sequencing Center for Infectious Disease"/>
            <person name="Wu L."/>
            <person name="Ma J."/>
        </authorList>
    </citation>
    <scope>NUCLEOTIDE SEQUENCE [LARGE SCALE GENOMIC DNA]</scope>
    <source>
        <strain evidence="5">JCM 18055</strain>
    </source>
</reference>
<evidence type="ECO:0000313" key="5">
    <source>
        <dbReference type="Proteomes" id="UP001500325"/>
    </source>
</evidence>
<organism evidence="4 5">
    <name type="scientific">Pseudonocardia yuanmonensis</name>
    <dbReference type="NCBI Taxonomy" id="1095914"/>
    <lineage>
        <taxon>Bacteria</taxon>
        <taxon>Bacillati</taxon>
        <taxon>Actinomycetota</taxon>
        <taxon>Actinomycetes</taxon>
        <taxon>Pseudonocardiales</taxon>
        <taxon>Pseudonocardiaceae</taxon>
        <taxon>Pseudonocardia</taxon>
    </lineage>
</organism>
<evidence type="ECO:0000313" key="4">
    <source>
        <dbReference type="EMBL" id="GAA4692378.1"/>
    </source>
</evidence>
<dbReference type="PANTHER" id="PTHR42818:SF1">
    <property type="entry name" value="SULFOPYRUVATE DECARBOXYLASE"/>
    <property type="match status" value="1"/>
</dbReference>
<gene>
    <name evidence="4" type="ORF">GCM10023215_31860</name>
</gene>
<name>A0ABP8WPA0_9PSEU</name>
<dbReference type="InterPro" id="IPR012001">
    <property type="entry name" value="Thiamin_PyroP_enz_TPP-bd_dom"/>
</dbReference>
<dbReference type="InterPro" id="IPR029061">
    <property type="entry name" value="THDP-binding"/>
</dbReference>
<dbReference type="SUPFAM" id="SSF52518">
    <property type="entry name" value="Thiamin diphosphate-binding fold (THDP-binding)"/>
    <property type="match status" value="1"/>
</dbReference>
<evidence type="ECO:0000256" key="1">
    <source>
        <dbReference type="ARBA" id="ARBA00022793"/>
    </source>
</evidence>
<dbReference type="Proteomes" id="UP001500325">
    <property type="component" value="Unassembled WGS sequence"/>
</dbReference>
<accession>A0ABP8WPA0</accession>
<keyword evidence="5" id="KW-1185">Reference proteome</keyword>
<evidence type="ECO:0000259" key="3">
    <source>
        <dbReference type="Pfam" id="PF02776"/>
    </source>
</evidence>
<evidence type="ECO:0000256" key="2">
    <source>
        <dbReference type="ARBA" id="ARBA00023239"/>
    </source>
</evidence>
<dbReference type="RefSeq" id="WP_345381299.1">
    <property type="nucleotide sequence ID" value="NZ_BAABIC010000010.1"/>
</dbReference>
<comment type="caution">
    <text evidence="4">The sequence shown here is derived from an EMBL/GenBank/DDBJ whole genome shotgun (WGS) entry which is preliminary data.</text>
</comment>
<protein>
    <submittedName>
        <fullName evidence="4">Thiamine pyrophosphate-binding protein</fullName>
    </submittedName>
</protein>
<feature type="domain" description="Thiamine pyrophosphate enzyme N-terminal TPP-binding" evidence="3">
    <location>
        <begin position="8"/>
        <end position="98"/>
    </location>
</feature>
<dbReference type="Pfam" id="PF02776">
    <property type="entry name" value="TPP_enzyme_N"/>
    <property type="match status" value="1"/>
</dbReference>
<dbReference type="InterPro" id="IPR051818">
    <property type="entry name" value="TPP_dependent_decarboxylase"/>
</dbReference>
<dbReference type="Gene3D" id="3.40.50.970">
    <property type="match status" value="1"/>
</dbReference>
<dbReference type="PANTHER" id="PTHR42818">
    <property type="entry name" value="SULFOPYRUVATE DECARBOXYLASE SUBUNIT ALPHA"/>
    <property type="match status" value="1"/>
</dbReference>
<dbReference type="CDD" id="cd07035">
    <property type="entry name" value="TPP_PYR_POX_like"/>
    <property type="match status" value="1"/>
</dbReference>
<keyword evidence="2" id="KW-0456">Lyase</keyword>
<sequence length="174" mass="17353">MSGSIAWAAAVGDALVDGGVDVAAHLPDSRLQGVLARLAERGVAMRCLTREEECVGYAAGRALAGGRPAVLMQCSGLGNSLNALGSLVVPYGIGLPLVLSMRGTLGEANPAQVPIGLATPALLAALAIPVYSIRDPDGRDAASIVGGVLTLARRAGRTAAVALEPELGGGRGAH</sequence>
<dbReference type="EMBL" id="BAABIC010000010">
    <property type="protein sequence ID" value="GAA4692378.1"/>
    <property type="molecule type" value="Genomic_DNA"/>
</dbReference>